<dbReference type="Gene3D" id="3.30.70.1230">
    <property type="entry name" value="Nucleotide cyclase"/>
    <property type="match status" value="1"/>
</dbReference>
<name>A0ABU9INU9_9FLAO</name>
<comment type="caution">
    <text evidence="3">The sequence shown here is derived from an EMBL/GenBank/DDBJ whole genome shotgun (WGS) entry which is preliminary data.</text>
</comment>
<accession>A0ABU9INU9</accession>
<dbReference type="Proteomes" id="UP001485226">
    <property type="component" value="Unassembled WGS sequence"/>
</dbReference>
<dbReference type="EMBL" id="JBBYHS010000009">
    <property type="protein sequence ID" value="MEL1254117.1"/>
    <property type="molecule type" value="Genomic_DNA"/>
</dbReference>
<gene>
    <name evidence="3" type="ORF">AAEO57_10045</name>
</gene>
<sequence length="359" mass="41272">MTKYTLKTSLKFKEYLQIVGLWISAFIFYIIMTYSIVDISFFRTEGFNVKDFLVAEITGAFFVGLFMGTNLFLLQEFLYPRFFRNCGILLTTLLRSFLFLISCFIGLLIIIELDKEQLIAIDDLLEMHPDAKWGVSFTFYCLAVHVFITLLQAFKRRLGKSYFKSLLIGNYRVPVVEYRVFMFLDMKCSAAVAEDAGHYNYSLLLQQCFSDLSELLAQYDAEVYQYVGDEAVLTWKVGQGFKREKCTAIFKAFTAGLLEKKEFYQARFGLVPKFKASLNEGMVTVAEIGRVKTEIAYHGDVLTTAARVRDLCSDQKADLLVTHSFFEQLPSLEKKNFSMIQTAVLRGKKKSVPIYKYCP</sequence>
<protein>
    <submittedName>
        <fullName evidence="3">Adenylate/guanylate cyclase domain-containing protein</fullName>
        <ecNumber evidence="3">4.6.1.-</ecNumber>
    </submittedName>
</protein>
<organism evidence="3 4">
    <name type="scientific">Flavobacterium calami</name>
    <dbReference type="NCBI Taxonomy" id="3139144"/>
    <lineage>
        <taxon>Bacteria</taxon>
        <taxon>Pseudomonadati</taxon>
        <taxon>Bacteroidota</taxon>
        <taxon>Flavobacteriia</taxon>
        <taxon>Flavobacteriales</taxon>
        <taxon>Flavobacteriaceae</taxon>
        <taxon>Flavobacterium</taxon>
    </lineage>
</organism>
<dbReference type="CDD" id="cd07302">
    <property type="entry name" value="CHD"/>
    <property type="match status" value="1"/>
</dbReference>
<feature type="transmembrane region" description="Helical" evidence="1">
    <location>
        <begin position="86"/>
        <end position="111"/>
    </location>
</feature>
<dbReference type="SUPFAM" id="SSF55073">
    <property type="entry name" value="Nucleotide cyclase"/>
    <property type="match status" value="1"/>
</dbReference>
<keyword evidence="3" id="KW-0456">Lyase</keyword>
<feature type="transmembrane region" description="Helical" evidence="1">
    <location>
        <begin position="12"/>
        <end position="32"/>
    </location>
</feature>
<evidence type="ECO:0000313" key="3">
    <source>
        <dbReference type="EMBL" id="MEL1254117.1"/>
    </source>
</evidence>
<dbReference type="InterPro" id="IPR029787">
    <property type="entry name" value="Nucleotide_cyclase"/>
</dbReference>
<evidence type="ECO:0000256" key="1">
    <source>
        <dbReference type="SAM" id="Phobius"/>
    </source>
</evidence>
<dbReference type="PROSITE" id="PS50125">
    <property type="entry name" value="GUANYLATE_CYCLASE_2"/>
    <property type="match status" value="1"/>
</dbReference>
<dbReference type="GO" id="GO:0016829">
    <property type="term" value="F:lyase activity"/>
    <property type="evidence" value="ECO:0007669"/>
    <property type="project" value="UniProtKB-KW"/>
</dbReference>
<proteinExistence type="predicted"/>
<keyword evidence="1" id="KW-0472">Membrane</keyword>
<keyword evidence="1" id="KW-1133">Transmembrane helix</keyword>
<keyword evidence="1" id="KW-0812">Transmembrane</keyword>
<feature type="transmembrane region" description="Helical" evidence="1">
    <location>
        <begin position="52"/>
        <end position="74"/>
    </location>
</feature>
<evidence type="ECO:0000313" key="4">
    <source>
        <dbReference type="Proteomes" id="UP001485226"/>
    </source>
</evidence>
<dbReference type="RefSeq" id="WP_341692143.1">
    <property type="nucleotide sequence ID" value="NZ_JBBYHS010000009.1"/>
</dbReference>
<keyword evidence="4" id="KW-1185">Reference proteome</keyword>
<evidence type="ECO:0000259" key="2">
    <source>
        <dbReference type="PROSITE" id="PS50125"/>
    </source>
</evidence>
<dbReference type="InterPro" id="IPR001054">
    <property type="entry name" value="A/G_cyclase"/>
</dbReference>
<feature type="domain" description="Guanylate cyclase" evidence="2">
    <location>
        <begin position="180"/>
        <end position="309"/>
    </location>
</feature>
<dbReference type="EC" id="4.6.1.-" evidence="3"/>
<feature type="transmembrane region" description="Helical" evidence="1">
    <location>
        <begin position="131"/>
        <end position="154"/>
    </location>
</feature>
<reference evidence="3 4" key="1">
    <citation type="submission" date="2024-04" db="EMBL/GenBank/DDBJ databases">
        <title>Flavobacterium sp. DGU38 16S ribosomal RNA gene Genome sequencing and assembly.</title>
        <authorList>
            <person name="Park S."/>
        </authorList>
    </citation>
    <scope>NUCLEOTIDE SEQUENCE [LARGE SCALE GENOMIC DNA]</scope>
    <source>
        <strain evidence="3 4">DGU38</strain>
    </source>
</reference>